<evidence type="ECO:0000256" key="2">
    <source>
        <dbReference type="ARBA" id="ARBA00022679"/>
    </source>
</evidence>
<feature type="domain" description="Methyltransferase" evidence="3">
    <location>
        <begin position="47"/>
        <end position="141"/>
    </location>
</feature>
<dbReference type="RefSeq" id="YP_008003847.1">
    <property type="nucleotide sequence ID" value="NC_021247.1"/>
</dbReference>
<dbReference type="GeneID" id="15613953"/>
<dbReference type="CDD" id="cd02440">
    <property type="entry name" value="AdoMet_MTases"/>
    <property type="match status" value="1"/>
</dbReference>
<dbReference type="PANTHER" id="PTHR43861">
    <property type="entry name" value="TRANS-ACONITATE 2-METHYLTRANSFERASE-RELATED"/>
    <property type="match status" value="1"/>
</dbReference>
<sequence>MYRIISILSLFSSLYAWDINYVNISEFQYNTAIDFISKINIHNNDSILDVGCGNGRITKHISDITSNKVLGVDSSEILINYANNNYKNDNLKFMNLDINHQNITEYIGNNYDNIVSFFCIPWVKNKTSAFINMASSMKNGGKLYILAALFEINHVNLINNLINKPQWKDFYNKYESPFIYLNDSEYEKYSNISGLSMISKDIYNVNFNFNNRTNLRKFNLAILPHVKQLPENYKNKFVDELLDDYVNFVKNEDYIVTFTLIKFLAYKK</sequence>
<organism evidence="4 5">
    <name type="scientific">Adoxophyes honmai entomopoxvirus 'L'</name>
    <dbReference type="NCBI Taxonomy" id="1293540"/>
    <lineage>
        <taxon>Viruses</taxon>
        <taxon>Varidnaviria</taxon>
        <taxon>Bamfordvirae</taxon>
        <taxon>Nucleocytoviricota</taxon>
        <taxon>Pokkesviricetes</taxon>
        <taxon>Chitovirales</taxon>
        <taxon>Poxviridae</taxon>
        <taxon>Entomopoxvirinae</taxon>
        <taxon>Betaentomopoxvirus</taxon>
        <taxon>Betaentomopoxvirus ahonmai</taxon>
    </lineage>
</organism>
<proteinExistence type="predicted"/>
<evidence type="ECO:0000256" key="1">
    <source>
        <dbReference type="ARBA" id="ARBA00022603"/>
    </source>
</evidence>
<gene>
    <name evidence="4" type="ORF">AHEV_024</name>
</gene>
<dbReference type="InterPro" id="IPR041698">
    <property type="entry name" value="Methyltransf_25"/>
</dbReference>
<dbReference type="OrthoDB" id="15302at10239"/>
<dbReference type="PANTHER" id="PTHR43861:SF1">
    <property type="entry name" value="TRANS-ACONITATE 2-METHYLTRANSFERASE"/>
    <property type="match status" value="1"/>
</dbReference>
<dbReference type="Proteomes" id="UP000792575">
    <property type="component" value="Genome"/>
</dbReference>
<dbReference type="GO" id="GO:0008168">
    <property type="term" value="F:methyltransferase activity"/>
    <property type="evidence" value="ECO:0007669"/>
    <property type="project" value="UniProtKB-KW"/>
</dbReference>
<evidence type="ECO:0000259" key="3">
    <source>
        <dbReference type="Pfam" id="PF13649"/>
    </source>
</evidence>
<dbReference type="KEGG" id="vg:15613953"/>
<protein>
    <recommendedName>
        <fullName evidence="3">Methyltransferase domain-containing protein</fullName>
    </recommendedName>
</protein>
<dbReference type="GO" id="GO:0032259">
    <property type="term" value="P:methylation"/>
    <property type="evidence" value="ECO:0007669"/>
    <property type="project" value="UniProtKB-KW"/>
</dbReference>
<keyword evidence="5" id="KW-1185">Reference proteome</keyword>
<dbReference type="Pfam" id="PF13649">
    <property type="entry name" value="Methyltransf_25"/>
    <property type="match status" value="1"/>
</dbReference>
<dbReference type="EMBL" id="HF679131">
    <property type="protein sequence ID" value="CCU55345.1"/>
    <property type="molecule type" value="Genomic_DNA"/>
</dbReference>
<accession>A0A916KP98</accession>
<evidence type="ECO:0000313" key="5">
    <source>
        <dbReference type="Proteomes" id="UP000792575"/>
    </source>
</evidence>
<dbReference type="Gene3D" id="3.40.50.150">
    <property type="entry name" value="Vaccinia Virus protein VP39"/>
    <property type="match status" value="1"/>
</dbReference>
<keyword evidence="1" id="KW-0489">Methyltransferase</keyword>
<dbReference type="InterPro" id="IPR029063">
    <property type="entry name" value="SAM-dependent_MTases_sf"/>
</dbReference>
<evidence type="ECO:0000313" key="4">
    <source>
        <dbReference type="EMBL" id="CCU55345.1"/>
    </source>
</evidence>
<dbReference type="SUPFAM" id="SSF53335">
    <property type="entry name" value="S-adenosyl-L-methionine-dependent methyltransferases"/>
    <property type="match status" value="1"/>
</dbReference>
<name>A0A916KP98_9POXV</name>
<reference evidence="4" key="1">
    <citation type="journal article" date="2013" name="J. Virol.">
        <title>New Insights into the Evolution of Entomopoxvirinae from the Complete Genome Sequences of Four Entomopoxviruses Infecting Adoxophyes honmai, Choristoneura biennis, Choristoneura rosaceana, and Mythimna separata.</title>
        <authorList>
            <person name="Theze J."/>
            <person name="Takatsuka J."/>
            <person name="Li Z."/>
            <person name="Gallais J."/>
            <person name="Doucet D."/>
            <person name="Arif B."/>
            <person name="Nakai M."/>
            <person name="Herniou E.A."/>
        </authorList>
    </citation>
    <scope>NUCLEOTIDE SEQUENCE</scope>
    <source>
        <strain evidence="4">Tokyo</strain>
    </source>
</reference>
<keyword evidence="2" id="KW-0808">Transferase</keyword>